<accession>A0A0S7Y1L6</accession>
<evidence type="ECO:0000256" key="2">
    <source>
        <dbReference type="SAM" id="SignalP"/>
    </source>
</evidence>
<keyword evidence="1 2" id="KW-0732">Signal</keyword>
<gene>
    <name evidence="4" type="ORF">AMJ44_05930</name>
</gene>
<dbReference type="Pfam" id="PF13505">
    <property type="entry name" value="OMP_b-brl"/>
    <property type="match status" value="1"/>
</dbReference>
<sequence>MKKIFALVIVSSLLLIAPSFAGTLNVSGRAGIYNSPGDTSSMMYGVAAEYGFNENLSVRGMVETTTYDSGGETVTYTPVSLDLIYGQDIGGGLRPYAGAGLSYNSTTVGGSVTQTTGAQAEAGIGYNFGGFSAGVEFRYMVPDLNDTSSHASTYNAYATGAFSQSFDL</sequence>
<dbReference type="SUPFAM" id="SSF56925">
    <property type="entry name" value="OMPA-like"/>
    <property type="match status" value="1"/>
</dbReference>
<name>A0A0S7Y1L6_UNCSA</name>
<reference evidence="4 5" key="1">
    <citation type="journal article" date="2015" name="Microbiome">
        <title>Genomic resolution of linkages in carbon, nitrogen, and sulfur cycling among widespread estuary sediment bacteria.</title>
        <authorList>
            <person name="Baker B.J."/>
            <person name="Lazar C.S."/>
            <person name="Teske A.P."/>
            <person name="Dick G.J."/>
        </authorList>
    </citation>
    <scope>NUCLEOTIDE SEQUENCE [LARGE SCALE GENOMIC DNA]</scope>
    <source>
        <strain evidence="4">DG_54_3</strain>
    </source>
</reference>
<dbReference type="Proteomes" id="UP000051861">
    <property type="component" value="Unassembled WGS sequence"/>
</dbReference>
<evidence type="ECO:0000313" key="5">
    <source>
        <dbReference type="Proteomes" id="UP000051861"/>
    </source>
</evidence>
<dbReference type="Gene3D" id="2.40.160.20">
    <property type="match status" value="1"/>
</dbReference>
<feature type="domain" description="Outer membrane protein beta-barrel" evidence="3">
    <location>
        <begin position="14"/>
        <end position="150"/>
    </location>
</feature>
<evidence type="ECO:0000313" key="4">
    <source>
        <dbReference type="EMBL" id="KPJ68645.1"/>
    </source>
</evidence>
<evidence type="ECO:0000259" key="3">
    <source>
        <dbReference type="Pfam" id="PF13505"/>
    </source>
</evidence>
<dbReference type="EMBL" id="LIZX01000046">
    <property type="protein sequence ID" value="KPJ68645.1"/>
    <property type="molecule type" value="Genomic_DNA"/>
</dbReference>
<evidence type="ECO:0000256" key="1">
    <source>
        <dbReference type="ARBA" id="ARBA00022729"/>
    </source>
</evidence>
<comment type="caution">
    <text evidence="4">The sequence shown here is derived from an EMBL/GenBank/DDBJ whole genome shotgun (WGS) entry which is preliminary data.</text>
</comment>
<organism evidence="4 5">
    <name type="scientific">candidate division WOR-1 bacterium DG_54_3</name>
    <dbReference type="NCBI Taxonomy" id="1703775"/>
    <lineage>
        <taxon>Bacteria</taxon>
        <taxon>Bacillati</taxon>
        <taxon>Saganbacteria</taxon>
    </lineage>
</organism>
<dbReference type="InterPro" id="IPR027385">
    <property type="entry name" value="Beta-barrel_OMP"/>
</dbReference>
<protein>
    <recommendedName>
        <fullName evidence="3">Outer membrane protein beta-barrel domain-containing protein</fullName>
    </recommendedName>
</protein>
<dbReference type="InterPro" id="IPR011250">
    <property type="entry name" value="OMP/PagP_B-barrel"/>
</dbReference>
<dbReference type="AlphaFoldDB" id="A0A0S7Y1L6"/>
<dbReference type="PATRIC" id="fig|1703775.3.peg.2249"/>
<feature type="signal peptide" evidence="2">
    <location>
        <begin position="1"/>
        <end position="21"/>
    </location>
</feature>
<feature type="chain" id="PRO_5006640364" description="Outer membrane protein beta-barrel domain-containing protein" evidence="2">
    <location>
        <begin position="22"/>
        <end position="168"/>
    </location>
</feature>
<proteinExistence type="predicted"/>